<evidence type="ECO:0000256" key="1">
    <source>
        <dbReference type="ARBA" id="ARBA00000215"/>
    </source>
</evidence>
<dbReference type="EMBL" id="HBIC01048879">
    <property type="protein sequence ID" value="CAE0296034.1"/>
    <property type="molecule type" value="Transcribed_RNA"/>
</dbReference>
<feature type="transmembrane region" description="Helical" evidence="9">
    <location>
        <begin position="393"/>
        <end position="414"/>
    </location>
</feature>
<sequence length="415" mass="44790">MEIPEFYLYIAFGLPTWTLVDGTWAVLSQLADTLPEGYNISAYLILSLTLGNIFPLVIGFMLRKTSFSYLAQVINVILATGLVTGVLMGAVWNRVVTIGDSEVSLPIFLLFFIVGGCSSSSNVTHFTYVSKSEAQNTTALATGMGLGSMTAGILALFQGLLLHQYGFSVTIFYIVLAMLYVPALFAFAKLQSAHRQEFIEESSSSNPICTEFMTDVSSRDLEATDFENMPVDTEMKLKNFDGQYSESSFLRLHGGILALQLVNSSLGYGFVPALISSACGKFNNASLVLLLATGITAVLDPMFKFLTNYTRFETFGALKVASCVLVCLTIGLILCAALPGDLSLYRGSGGALPVALYVSFGALFGFTNTSVFRYFKSTVSPRFVHHSYRWSGICSQAGALLGSLIAFLIVVTGAL</sequence>
<evidence type="ECO:0000256" key="2">
    <source>
        <dbReference type="ARBA" id="ARBA00004651"/>
    </source>
</evidence>
<protein>
    <submittedName>
        <fullName evidence="11">Uncharacterized protein</fullName>
    </submittedName>
</protein>
<evidence type="ECO:0000256" key="7">
    <source>
        <dbReference type="ARBA" id="ARBA00022989"/>
    </source>
</evidence>
<feature type="transmembrane region" description="Helical" evidence="9">
    <location>
        <begin position="40"/>
        <end position="62"/>
    </location>
</feature>
<feature type="transmembrane region" description="Helical" evidence="9">
    <location>
        <begin position="351"/>
        <end position="372"/>
    </location>
</feature>
<feature type="transmembrane region" description="Helical" evidence="9">
    <location>
        <begin position="256"/>
        <end position="275"/>
    </location>
</feature>
<evidence type="ECO:0000256" key="6">
    <source>
        <dbReference type="ARBA" id="ARBA00022692"/>
    </source>
</evidence>
<feature type="transmembrane region" description="Helical" evidence="9">
    <location>
        <begin position="287"/>
        <end position="306"/>
    </location>
</feature>
<feature type="transmembrane region" description="Helical" evidence="9">
    <location>
        <begin position="7"/>
        <end position="28"/>
    </location>
</feature>
<dbReference type="EMBL" id="HBIC01048878">
    <property type="protein sequence ID" value="CAE0296033.1"/>
    <property type="molecule type" value="Transcribed_RNA"/>
</dbReference>
<evidence type="ECO:0000256" key="9">
    <source>
        <dbReference type="SAM" id="Phobius"/>
    </source>
</evidence>
<gene>
    <name evidence="10" type="ORF">SELO1098_LOCUS24885</name>
    <name evidence="11" type="ORF">SELO1098_LOCUS24886</name>
</gene>
<feature type="transmembrane region" description="Helical" evidence="9">
    <location>
        <begin position="140"/>
        <end position="161"/>
    </location>
</feature>
<evidence type="ECO:0000256" key="5">
    <source>
        <dbReference type="ARBA" id="ARBA00022475"/>
    </source>
</evidence>
<keyword evidence="4" id="KW-0813">Transport</keyword>
<dbReference type="Pfam" id="PF06237">
    <property type="entry name" value="SLC52_ribofla_tr"/>
    <property type="match status" value="1"/>
</dbReference>
<dbReference type="InterPro" id="IPR036259">
    <property type="entry name" value="MFS_trans_sf"/>
</dbReference>
<feature type="transmembrane region" description="Helical" evidence="9">
    <location>
        <begin position="167"/>
        <end position="188"/>
    </location>
</feature>
<accession>A0A7S3HJ79</accession>
<evidence type="ECO:0000313" key="10">
    <source>
        <dbReference type="EMBL" id="CAE0296033.1"/>
    </source>
</evidence>
<proteinExistence type="inferred from homology"/>
<feature type="transmembrane region" description="Helical" evidence="9">
    <location>
        <begin position="69"/>
        <end position="92"/>
    </location>
</feature>
<reference evidence="11" key="1">
    <citation type="submission" date="2021-01" db="EMBL/GenBank/DDBJ databases">
        <authorList>
            <person name="Corre E."/>
            <person name="Pelletier E."/>
            <person name="Niang G."/>
            <person name="Scheremetjew M."/>
            <person name="Finn R."/>
            <person name="Kale V."/>
            <person name="Holt S."/>
            <person name="Cochrane G."/>
            <person name="Meng A."/>
            <person name="Brown T."/>
            <person name="Cohen L."/>
        </authorList>
    </citation>
    <scope>NUCLEOTIDE SEQUENCE</scope>
    <source>
        <strain evidence="11">CCAP 955/1</strain>
    </source>
</reference>
<dbReference type="GO" id="GO:0005886">
    <property type="term" value="C:plasma membrane"/>
    <property type="evidence" value="ECO:0007669"/>
    <property type="project" value="UniProtKB-SubCell"/>
</dbReference>
<dbReference type="SUPFAM" id="SSF103473">
    <property type="entry name" value="MFS general substrate transporter"/>
    <property type="match status" value="2"/>
</dbReference>
<keyword evidence="8 9" id="KW-0472">Membrane</keyword>
<evidence type="ECO:0000256" key="8">
    <source>
        <dbReference type="ARBA" id="ARBA00023136"/>
    </source>
</evidence>
<name>A0A7S3HJ79_9STRA</name>
<keyword evidence="6 9" id="KW-0812">Transmembrane</keyword>
<comment type="catalytic activity">
    <reaction evidence="1">
        <text>riboflavin(in) = riboflavin(out)</text>
        <dbReference type="Rhea" id="RHEA:35015"/>
        <dbReference type="ChEBI" id="CHEBI:57986"/>
    </reaction>
</comment>
<dbReference type="GO" id="GO:0032217">
    <property type="term" value="F:riboflavin transmembrane transporter activity"/>
    <property type="evidence" value="ECO:0007669"/>
    <property type="project" value="InterPro"/>
</dbReference>
<keyword evidence="5" id="KW-1003">Cell membrane</keyword>
<feature type="transmembrane region" description="Helical" evidence="9">
    <location>
        <begin position="318"/>
        <end position="339"/>
    </location>
</feature>
<evidence type="ECO:0000256" key="3">
    <source>
        <dbReference type="ARBA" id="ARBA00006366"/>
    </source>
</evidence>
<dbReference type="InterPro" id="IPR009357">
    <property type="entry name" value="Riboflavin_transptr"/>
</dbReference>
<evidence type="ECO:0000313" key="11">
    <source>
        <dbReference type="EMBL" id="CAE0296034.1"/>
    </source>
</evidence>
<keyword evidence="7 9" id="KW-1133">Transmembrane helix</keyword>
<organism evidence="11">
    <name type="scientific">Spumella elongata</name>
    <dbReference type="NCBI Taxonomy" id="89044"/>
    <lineage>
        <taxon>Eukaryota</taxon>
        <taxon>Sar</taxon>
        <taxon>Stramenopiles</taxon>
        <taxon>Ochrophyta</taxon>
        <taxon>Chrysophyceae</taxon>
        <taxon>Chromulinales</taxon>
        <taxon>Chromulinaceae</taxon>
        <taxon>Spumella</taxon>
    </lineage>
</organism>
<dbReference type="PANTHER" id="PTHR12929">
    <property type="entry name" value="SOLUTE CARRIER FAMILY 52"/>
    <property type="match status" value="1"/>
</dbReference>
<comment type="similarity">
    <text evidence="3">Belongs to the riboflavin transporter family.</text>
</comment>
<dbReference type="AlphaFoldDB" id="A0A7S3HJ79"/>
<evidence type="ECO:0000256" key="4">
    <source>
        <dbReference type="ARBA" id="ARBA00022448"/>
    </source>
</evidence>
<comment type="subcellular location">
    <subcellularLocation>
        <location evidence="2">Cell membrane</location>
        <topology evidence="2">Multi-pass membrane protein</topology>
    </subcellularLocation>
</comment>
<feature type="transmembrane region" description="Helical" evidence="9">
    <location>
        <begin position="104"/>
        <end position="128"/>
    </location>
</feature>